<evidence type="ECO:0000313" key="1">
    <source>
        <dbReference type="EMBL" id="GAG22735.1"/>
    </source>
</evidence>
<reference evidence="1" key="1">
    <citation type="journal article" date="2014" name="Front. Microbiol.">
        <title>High frequency of phylogenetically diverse reductive dehalogenase-homologous genes in deep subseafloor sedimentary metagenomes.</title>
        <authorList>
            <person name="Kawai M."/>
            <person name="Futagami T."/>
            <person name="Toyoda A."/>
            <person name="Takaki Y."/>
            <person name="Nishi S."/>
            <person name="Hori S."/>
            <person name="Arai W."/>
            <person name="Tsubouchi T."/>
            <person name="Morono Y."/>
            <person name="Uchiyama I."/>
            <person name="Ito T."/>
            <person name="Fujiyama A."/>
            <person name="Inagaki F."/>
            <person name="Takami H."/>
        </authorList>
    </citation>
    <scope>NUCLEOTIDE SEQUENCE</scope>
    <source>
        <strain evidence="1">Expedition CK06-06</strain>
    </source>
</reference>
<protein>
    <submittedName>
        <fullName evidence="1">Uncharacterized protein</fullName>
    </submittedName>
</protein>
<sequence>FLLSPLPLAGGEGIQKKPCFLQSKRKPVLVAFAPAVPKGASSLYSLSPPDRSGRGERGRKLRAALFLWQHRIQ</sequence>
<dbReference type="AlphaFoldDB" id="X0VWQ7"/>
<feature type="non-terminal residue" evidence="1">
    <location>
        <position position="1"/>
    </location>
</feature>
<dbReference type="EMBL" id="BARS01033159">
    <property type="protein sequence ID" value="GAG22735.1"/>
    <property type="molecule type" value="Genomic_DNA"/>
</dbReference>
<proteinExistence type="predicted"/>
<comment type="caution">
    <text evidence="1">The sequence shown here is derived from an EMBL/GenBank/DDBJ whole genome shotgun (WGS) entry which is preliminary data.</text>
</comment>
<gene>
    <name evidence="1" type="ORF">S01H1_51386</name>
</gene>
<accession>X0VWQ7</accession>
<name>X0VWQ7_9ZZZZ</name>
<organism evidence="1">
    <name type="scientific">marine sediment metagenome</name>
    <dbReference type="NCBI Taxonomy" id="412755"/>
    <lineage>
        <taxon>unclassified sequences</taxon>
        <taxon>metagenomes</taxon>
        <taxon>ecological metagenomes</taxon>
    </lineage>
</organism>